<dbReference type="RefSeq" id="XP_009541941.1">
    <property type="nucleotide sequence ID" value="XM_009543646.1"/>
</dbReference>
<dbReference type="InParanoid" id="W4KH55"/>
<protein>
    <submittedName>
        <fullName evidence="1">Uncharacterized protein</fullName>
    </submittedName>
</protein>
<dbReference type="AlphaFoldDB" id="W4KH55"/>
<dbReference type="GeneID" id="20671952"/>
<proteinExistence type="predicted"/>
<evidence type="ECO:0000313" key="2">
    <source>
        <dbReference type="Proteomes" id="UP000030671"/>
    </source>
</evidence>
<dbReference type="HOGENOM" id="CLU_1337645_0_0_1"/>
<reference evidence="1 2" key="1">
    <citation type="journal article" date="2012" name="New Phytol.">
        <title>Insight into trade-off between wood decay and parasitism from the genome of a fungal forest pathogen.</title>
        <authorList>
            <person name="Olson A."/>
            <person name="Aerts A."/>
            <person name="Asiegbu F."/>
            <person name="Belbahri L."/>
            <person name="Bouzid O."/>
            <person name="Broberg A."/>
            <person name="Canback B."/>
            <person name="Coutinho P.M."/>
            <person name="Cullen D."/>
            <person name="Dalman K."/>
            <person name="Deflorio G."/>
            <person name="van Diepen L.T."/>
            <person name="Dunand C."/>
            <person name="Duplessis S."/>
            <person name="Durling M."/>
            <person name="Gonthier P."/>
            <person name="Grimwood J."/>
            <person name="Fossdal C.G."/>
            <person name="Hansson D."/>
            <person name="Henrissat B."/>
            <person name="Hietala A."/>
            <person name="Himmelstrand K."/>
            <person name="Hoffmeister D."/>
            <person name="Hogberg N."/>
            <person name="James T.Y."/>
            <person name="Karlsson M."/>
            <person name="Kohler A."/>
            <person name="Kues U."/>
            <person name="Lee Y.H."/>
            <person name="Lin Y.C."/>
            <person name="Lind M."/>
            <person name="Lindquist E."/>
            <person name="Lombard V."/>
            <person name="Lucas S."/>
            <person name="Lunden K."/>
            <person name="Morin E."/>
            <person name="Murat C."/>
            <person name="Park J."/>
            <person name="Raffaello T."/>
            <person name="Rouze P."/>
            <person name="Salamov A."/>
            <person name="Schmutz J."/>
            <person name="Solheim H."/>
            <person name="Stahlberg J."/>
            <person name="Velez H."/>
            <person name="de Vries R.P."/>
            <person name="Wiebenga A."/>
            <person name="Woodward S."/>
            <person name="Yakovlev I."/>
            <person name="Garbelotto M."/>
            <person name="Martin F."/>
            <person name="Grigoriev I.V."/>
            <person name="Stenlid J."/>
        </authorList>
    </citation>
    <scope>NUCLEOTIDE SEQUENCE [LARGE SCALE GENOMIC DNA]</scope>
    <source>
        <strain evidence="1 2">TC 32-1</strain>
    </source>
</reference>
<keyword evidence="2" id="KW-1185">Reference proteome</keyword>
<accession>W4KH55</accession>
<dbReference type="EMBL" id="KI925455">
    <property type="protein sequence ID" value="ETW85049.1"/>
    <property type="molecule type" value="Genomic_DNA"/>
</dbReference>
<gene>
    <name evidence="1" type="ORF">HETIRDRAFT_379048</name>
</gene>
<evidence type="ECO:0000313" key="1">
    <source>
        <dbReference type="EMBL" id="ETW85049.1"/>
    </source>
</evidence>
<dbReference type="Proteomes" id="UP000030671">
    <property type="component" value="Unassembled WGS sequence"/>
</dbReference>
<organism evidence="1 2">
    <name type="scientific">Heterobasidion irregulare (strain TC 32-1)</name>
    <dbReference type="NCBI Taxonomy" id="747525"/>
    <lineage>
        <taxon>Eukaryota</taxon>
        <taxon>Fungi</taxon>
        <taxon>Dikarya</taxon>
        <taxon>Basidiomycota</taxon>
        <taxon>Agaricomycotina</taxon>
        <taxon>Agaricomycetes</taxon>
        <taxon>Russulales</taxon>
        <taxon>Bondarzewiaceae</taxon>
        <taxon>Heterobasidion</taxon>
        <taxon>Heterobasidion annosum species complex</taxon>
    </lineage>
</organism>
<name>W4KH55_HETIT</name>
<dbReference type="KEGG" id="hir:HETIRDRAFT_379048"/>
<sequence length="205" mass="22505">MRDARCGRCRGVGHLPPIIAHTPALSAPGDNSRPYRRSRCSTSTFLRARRARARTHVQFLFLSIYDRSSSPRPADSNSNSKHIGGVEGVGPCTRTHCSLVSRSLLPSLSPRTHDTAFLAPSGTALLPLPVLYVLSARARAPVPPLSFFCWALISPRRLSRLYTARVSAASFVLYLQGSMLARPRALVTTMILTCPRVRTYPNLPL</sequence>